<dbReference type="PANTHER" id="PTHR10644">
    <property type="entry name" value="DNA REPAIR/RNA PROCESSING CPSF FAMILY"/>
    <property type="match status" value="1"/>
</dbReference>
<dbReference type="Pfam" id="PF10433">
    <property type="entry name" value="Beta-prop_RSE1_1st"/>
    <property type="match status" value="1"/>
</dbReference>
<dbReference type="GO" id="GO:0008380">
    <property type="term" value="P:RNA splicing"/>
    <property type="evidence" value="ECO:0007669"/>
    <property type="project" value="UniProtKB-KW"/>
</dbReference>
<keyword evidence="6" id="KW-0539">Nucleus</keyword>
<evidence type="ECO:0000256" key="2">
    <source>
        <dbReference type="ARBA" id="ARBA00011524"/>
    </source>
</evidence>
<dbReference type="Pfam" id="PF03178">
    <property type="entry name" value="CPSF_A"/>
    <property type="match status" value="1"/>
</dbReference>
<feature type="domain" description="RSE1/DDB1/CPSF1 first beta-propeller" evidence="12">
    <location>
        <begin position="19"/>
        <end position="381"/>
    </location>
</feature>
<evidence type="ECO:0000259" key="12">
    <source>
        <dbReference type="Pfam" id="PF10433"/>
    </source>
</evidence>
<feature type="domain" description="RSE1/DDB1/CPSF1 C-terminal" evidence="11">
    <location>
        <begin position="854"/>
        <end position="1175"/>
    </location>
</feature>
<comment type="similarity">
    <text evidence="7">Belongs to the RSE1 family.</text>
</comment>
<sequence length="1209" mass="134068">MATTSSMFVYSLTIQPPTAITQAIIGQFSGIKEQQIVIASGSKLSIHEPDSHQGKIRTLYSQDVFGIIRSLAAFRLAGSSKDYIIIGSDSGRITIIEYIPSRNRFHRIHLETFGKSGIRRVVPGQYLAVDPKGRACLIASVEKNKLVYVLNRNAQAELTISSPLEAHRPQTIVFAMTALDVGYENPIFAALEVEYTESDQDPTGKAYEESEKLLVYYELDLGLNHVVRKWTEPVDRTASILFQVPGGADGPSGVLVCAEGNVTYRHSNQDAFRVPIPRRSGPTENPERKRHIIAGVVHKMRRAFFCLLQTEDGDLFKVTMDMAEDDNGQPTGEVQRLKLKYFDTVPIASSLCILKNGFLFVASETGNHHFYQFEKLGDDDEETEFTSDDFPADPSEPLAPVYFRPRLAENLNLVESVNSMHPLMSCKIANLTEDDAPQFYTLCGTGARSTLRTLKHGLEVSEIVESELPSVPSAVWTTKLTRNDQYDAYIILSFSNGTLVLSIGETVEEVTDTGFLSSAPTLAVQQLGEDSLIQVHPKGIRHIHADRRVNEWPAPPHRSIVAAATNERQVAVALSSGEIVYFEMDTDGSLAEYDEKREMSGTVTCLSLGEVPPGRVRSSFLAVGCDDSTVRILSLDPDSTLENKSVQALTSAPSALSIMSMADSTSGGSTLYLHIGLYSGIYLRTVLDEVTGELSDTRTRFLGLKPVKLFSVSVKEQKAVLALSSRPWLGYSDLQTKNFMLTPLDYVPLEWSWNFSSEQCVEGMVGIQGQNLRIFSIEKLDNNLLQEAIPLAYTPRHFVRHPEHSLFYVIEADNGVLSPATKAKLLEDSKAVNGETTELPPEDFGYPRGTGHWASCIQVVDPVNSKAVLSRVELEDNEAAISVAAVPFSSQDDETFLVVGTGKDLVVNPPSASCGFIHIYRFQEDGKELEFIHKTKVESPPYALIPFQGRLLTGIGPNLRIYDLGMKQLLRKCQAQVAPRMIVGLQTQGSRIVVSDVQESVTYVVYKYQENRLIPFADDIIARWTTCTTMVDYETVAGGDKFGNLWLLRCPQKASEEADEDGSGAHLIHERQYLQGAPNKLNLMIHYYPQDIPTSIQKTQLVAGGRDILVWTGLQGTIGMLVPFVGREDVDFFQSLEMQLTSQNPPLAGRDHLIYRSYYAPAKGTIDGDLCETYFTLPNDKKLMIAGELDRSVREIERKISDMRTKVAY</sequence>
<protein>
    <recommendedName>
        <fullName evidence="8">Pre-mRNA-splicing factor RSE1</fullName>
    </recommendedName>
    <alternativeName>
        <fullName evidence="10">Pre-mRNA-splicing factor rse1</fullName>
    </alternativeName>
</protein>
<evidence type="ECO:0000256" key="10">
    <source>
        <dbReference type="ARBA" id="ARBA00068521"/>
    </source>
</evidence>
<dbReference type="FunFam" id="2.130.10.10:FF:001143">
    <property type="entry name" value="Pre-mRNA-splicing factor rse-1, putative"/>
    <property type="match status" value="1"/>
</dbReference>
<evidence type="ECO:0000256" key="1">
    <source>
        <dbReference type="ARBA" id="ARBA00004123"/>
    </source>
</evidence>
<comment type="subunit">
    <text evidence="2">Associated with the spliceosome.</text>
</comment>
<dbReference type="InterPro" id="IPR050358">
    <property type="entry name" value="RSE1/DDB1/CFT1"/>
</dbReference>
<dbReference type="GO" id="GO:0006397">
    <property type="term" value="P:mRNA processing"/>
    <property type="evidence" value="ECO:0007669"/>
    <property type="project" value="UniProtKB-KW"/>
</dbReference>
<dbReference type="InterPro" id="IPR004871">
    <property type="entry name" value="RSE1/DDB1/CPSF1_C"/>
</dbReference>
<dbReference type="Proteomes" id="UP001219355">
    <property type="component" value="Chromosome 5"/>
</dbReference>
<dbReference type="InterPro" id="IPR015943">
    <property type="entry name" value="WD40/YVTN_repeat-like_dom_sf"/>
</dbReference>
<evidence type="ECO:0000259" key="11">
    <source>
        <dbReference type="Pfam" id="PF03178"/>
    </source>
</evidence>
<comment type="function">
    <text evidence="9">Involved in pre-mRNA splicing and cell cycle control.</text>
</comment>
<dbReference type="InterPro" id="IPR018846">
    <property type="entry name" value="Beta-prop_RSE1/DDB1/CPSF1_1st"/>
</dbReference>
<evidence type="ECO:0000256" key="5">
    <source>
        <dbReference type="ARBA" id="ARBA00023187"/>
    </source>
</evidence>
<evidence type="ECO:0000256" key="9">
    <source>
        <dbReference type="ARBA" id="ARBA00055157"/>
    </source>
</evidence>
<keyword evidence="5" id="KW-0508">mRNA splicing</keyword>
<evidence type="ECO:0000256" key="4">
    <source>
        <dbReference type="ARBA" id="ARBA00022728"/>
    </source>
</evidence>
<evidence type="ECO:0000256" key="3">
    <source>
        <dbReference type="ARBA" id="ARBA00022664"/>
    </source>
</evidence>
<dbReference type="Pfam" id="PF23726">
    <property type="entry name" value="Beta-prop_RSE1_2nd"/>
    <property type="match status" value="1"/>
</dbReference>
<reference evidence="14" key="1">
    <citation type="submission" date="2023-03" db="EMBL/GenBank/DDBJ databases">
        <title>Emydomyces testavorans Genome Sequence.</title>
        <authorList>
            <person name="Hoyer L."/>
        </authorList>
    </citation>
    <scope>NUCLEOTIDE SEQUENCE</scope>
    <source>
        <strain evidence="14">16-2883</strain>
    </source>
</reference>
<evidence type="ECO:0000313" key="14">
    <source>
        <dbReference type="EMBL" id="WEW61546.1"/>
    </source>
</evidence>
<evidence type="ECO:0000313" key="15">
    <source>
        <dbReference type="Proteomes" id="UP001219355"/>
    </source>
</evidence>
<organism evidence="14 15">
    <name type="scientific">Emydomyces testavorans</name>
    <dbReference type="NCBI Taxonomy" id="2070801"/>
    <lineage>
        <taxon>Eukaryota</taxon>
        <taxon>Fungi</taxon>
        <taxon>Dikarya</taxon>
        <taxon>Ascomycota</taxon>
        <taxon>Pezizomycotina</taxon>
        <taxon>Eurotiomycetes</taxon>
        <taxon>Eurotiomycetidae</taxon>
        <taxon>Onygenales</taxon>
        <taxon>Nannizziopsiaceae</taxon>
        <taxon>Emydomyces</taxon>
    </lineage>
</organism>
<dbReference type="EMBL" id="CP120631">
    <property type="protein sequence ID" value="WEW61546.1"/>
    <property type="molecule type" value="Genomic_DNA"/>
</dbReference>
<evidence type="ECO:0000259" key="13">
    <source>
        <dbReference type="Pfam" id="PF23726"/>
    </source>
</evidence>
<dbReference type="AlphaFoldDB" id="A0AAF0DMH8"/>
<accession>A0AAF0DMH8</accession>
<dbReference type="InterPro" id="IPR036322">
    <property type="entry name" value="WD40_repeat_dom_sf"/>
</dbReference>
<proteinExistence type="inferred from homology"/>
<evidence type="ECO:0000256" key="7">
    <source>
        <dbReference type="ARBA" id="ARBA00038266"/>
    </source>
</evidence>
<evidence type="ECO:0000256" key="6">
    <source>
        <dbReference type="ARBA" id="ARBA00023242"/>
    </source>
</evidence>
<keyword evidence="15" id="KW-1185">Reference proteome</keyword>
<keyword evidence="3" id="KW-0507">mRNA processing</keyword>
<comment type="subcellular location">
    <subcellularLocation>
        <location evidence="1">Nucleus</location>
    </subcellularLocation>
</comment>
<keyword evidence="4" id="KW-0747">Spliceosome</keyword>
<gene>
    <name evidence="14" type="primary">RSE1</name>
    <name evidence="14" type="ORF">PRK78_007036</name>
</gene>
<evidence type="ECO:0000256" key="8">
    <source>
        <dbReference type="ARBA" id="ARBA00040134"/>
    </source>
</evidence>
<dbReference type="FunFam" id="2.130.10.10:FF:000068">
    <property type="entry name" value="Pre-mRNA-splicing factor rse1, variant"/>
    <property type="match status" value="1"/>
</dbReference>
<dbReference type="InterPro" id="IPR058543">
    <property type="entry name" value="Beta-prop_RSE1/DDB1/CPSF1_2nd"/>
</dbReference>
<dbReference type="Gene3D" id="2.130.10.10">
    <property type="entry name" value="YVTN repeat-like/Quinoprotein amine dehydrogenase"/>
    <property type="match status" value="3"/>
</dbReference>
<dbReference type="GO" id="GO:0003676">
    <property type="term" value="F:nucleic acid binding"/>
    <property type="evidence" value="ECO:0007669"/>
    <property type="project" value="InterPro"/>
</dbReference>
<dbReference type="SUPFAM" id="SSF50978">
    <property type="entry name" value="WD40 repeat-like"/>
    <property type="match status" value="1"/>
</dbReference>
<name>A0AAF0DMH8_9EURO</name>
<feature type="domain" description="RSE1/DDB1/CPSF1 second beta-propeller" evidence="13">
    <location>
        <begin position="461"/>
        <end position="777"/>
    </location>
</feature>
<dbReference type="GO" id="GO:0005681">
    <property type="term" value="C:spliceosomal complex"/>
    <property type="evidence" value="ECO:0007669"/>
    <property type="project" value="UniProtKB-KW"/>
</dbReference>